<evidence type="ECO:0000313" key="3">
    <source>
        <dbReference type="Proteomes" id="UP000185904"/>
    </source>
</evidence>
<dbReference type="GeneID" id="34587666"/>
<dbReference type="Proteomes" id="UP000185904">
    <property type="component" value="Unassembled WGS sequence"/>
</dbReference>
<dbReference type="RefSeq" id="XP_022501362.1">
    <property type="nucleotide sequence ID" value="XM_022642544.1"/>
</dbReference>
<keyword evidence="1" id="KW-1133">Transmembrane helix</keyword>
<accession>A0A178D2F0</accession>
<evidence type="ECO:0000256" key="1">
    <source>
        <dbReference type="SAM" id="Phobius"/>
    </source>
</evidence>
<dbReference type="AlphaFoldDB" id="A0A178D2F0"/>
<dbReference type="EMBL" id="LVCJ01000022">
    <property type="protein sequence ID" value="OAL36350.1"/>
    <property type="molecule type" value="Genomic_DNA"/>
</dbReference>
<proteinExistence type="predicted"/>
<gene>
    <name evidence="2" type="ORF">AYO20_04246</name>
</gene>
<feature type="transmembrane region" description="Helical" evidence="1">
    <location>
        <begin position="103"/>
        <end position="124"/>
    </location>
</feature>
<sequence>MHQLLRLASFRGLILLVAAVDLLLTSTTSYILPWLDTVFSVPDSLWLWVWSARDSFHDRCLICLSLNLALWICDVMESDHLLSYTSMHAQPTHLEGSASWDPAVLLFLQAGYFASTVSNITFALRLREPRILTFLYQVVRAKELLLELSLLCLYALLASWIASNCCANGLQVSRDLSTPRTLVYEYQEPVHCGGPDPFEVPVPGSFSVTNPPHNPLESTEFAPVESFANSTTGYGRSSPTPFINRARASARESVFYLQPPVNLSRPIMRARRIYRRRVNHDLQRVENGTLTLDTCVTNADDSDYDADTEFTYEKRAKPRDALHHNATATATARDATYHMRALTEHQPAHLGPPRRSDRLGRRNAWDWTNISAVQE</sequence>
<keyword evidence="1" id="KW-0812">Transmembrane</keyword>
<keyword evidence="1" id="KW-0472">Membrane</keyword>
<keyword evidence="3" id="KW-1185">Reference proteome</keyword>
<name>A0A178D2F0_9EURO</name>
<protein>
    <submittedName>
        <fullName evidence="2">Uncharacterized protein</fullName>
    </submittedName>
</protein>
<organism evidence="2 3">
    <name type="scientific">Fonsecaea nubica</name>
    <dbReference type="NCBI Taxonomy" id="856822"/>
    <lineage>
        <taxon>Eukaryota</taxon>
        <taxon>Fungi</taxon>
        <taxon>Dikarya</taxon>
        <taxon>Ascomycota</taxon>
        <taxon>Pezizomycotina</taxon>
        <taxon>Eurotiomycetes</taxon>
        <taxon>Chaetothyriomycetidae</taxon>
        <taxon>Chaetothyriales</taxon>
        <taxon>Herpotrichiellaceae</taxon>
        <taxon>Fonsecaea</taxon>
    </lineage>
</organism>
<feature type="transmembrane region" description="Helical" evidence="1">
    <location>
        <begin position="12"/>
        <end position="32"/>
    </location>
</feature>
<comment type="caution">
    <text evidence="2">The sequence shown here is derived from an EMBL/GenBank/DDBJ whole genome shotgun (WGS) entry which is preliminary data.</text>
</comment>
<feature type="transmembrane region" description="Helical" evidence="1">
    <location>
        <begin position="144"/>
        <end position="162"/>
    </location>
</feature>
<dbReference type="OrthoDB" id="4161683at2759"/>
<reference evidence="2 3" key="1">
    <citation type="submission" date="2016-03" db="EMBL/GenBank/DDBJ databases">
        <title>The draft genome sequence of Fonsecaea nubica causative agent of cutaneous subcutaneous infection in human host.</title>
        <authorList>
            <person name="Costa F."/>
            <person name="Sybren D.H."/>
            <person name="Raittz R.T."/>
            <person name="Weiss V.A."/>
            <person name="Leao A.C."/>
            <person name="Gomes R."/>
            <person name="De Souza E.M."/>
            <person name="Pedrosa F.O."/>
            <person name="Steffens M.B."/>
            <person name="Bombassaro A."/>
            <person name="Tadra-Sfeir M.Z."/>
            <person name="Moreno L.F."/>
            <person name="Najafzadeh M.J."/>
            <person name="Felipe M.S."/>
            <person name="Teixeira M."/>
            <person name="Sun J."/>
            <person name="Xi L."/>
            <person name="Castro M.A."/>
            <person name="Vicente V.A."/>
        </authorList>
    </citation>
    <scope>NUCLEOTIDE SEQUENCE [LARGE SCALE GENOMIC DNA]</scope>
    <source>
        <strain evidence="2 3">CBS 269.64</strain>
    </source>
</reference>
<evidence type="ECO:0000313" key="2">
    <source>
        <dbReference type="EMBL" id="OAL36350.1"/>
    </source>
</evidence>